<dbReference type="AlphaFoldDB" id="A0A0C3CE14"/>
<keyword evidence="3" id="KW-1185">Reference proteome</keyword>
<dbReference type="InParanoid" id="A0A0C3CE14"/>
<dbReference type="EMBL" id="KN832978">
    <property type="protein sequence ID" value="KIM87967.1"/>
    <property type="molecule type" value="Genomic_DNA"/>
</dbReference>
<feature type="domain" description="HAT C-terminal dimerisation" evidence="1">
    <location>
        <begin position="1"/>
        <end position="52"/>
    </location>
</feature>
<reference evidence="2 3" key="1">
    <citation type="submission" date="2014-04" db="EMBL/GenBank/DDBJ databases">
        <authorList>
            <consortium name="DOE Joint Genome Institute"/>
            <person name="Kuo A."/>
            <person name="Tarkka M."/>
            <person name="Buscot F."/>
            <person name="Kohler A."/>
            <person name="Nagy L.G."/>
            <person name="Floudas D."/>
            <person name="Copeland A."/>
            <person name="Barry K.W."/>
            <person name="Cichocki N."/>
            <person name="Veneault-Fourrey C."/>
            <person name="LaButti K."/>
            <person name="Lindquist E.A."/>
            <person name="Lipzen A."/>
            <person name="Lundell T."/>
            <person name="Morin E."/>
            <person name="Murat C."/>
            <person name="Sun H."/>
            <person name="Tunlid A."/>
            <person name="Henrissat B."/>
            <person name="Grigoriev I.V."/>
            <person name="Hibbett D.S."/>
            <person name="Martin F."/>
            <person name="Nordberg H.P."/>
            <person name="Cantor M.N."/>
            <person name="Hua S.X."/>
        </authorList>
    </citation>
    <scope>NUCLEOTIDE SEQUENCE [LARGE SCALE GENOMIC DNA]</scope>
    <source>
        <strain evidence="2 3">F 1598</strain>
    </source>
</reference>
<dbReference type="STRING" id="765440.A0A0C3CE14"/>
<name>A0A0C3CE14_PILCF</name>
<sequence>YPTLFSVSLDYLHIQASAVPSEQAFSSSAETDTKKHNHINPVLMEALQMLKFTLKKARLDFMAGWITSENDMQECEPEEDLLAALLGNDGEDSLDKIIQD</sequence>
<accession>A0A0C3CE14</accession>
<feature type="non-terminal residue" evidence="2">
    <location>
        <position position="1"/>
    </location>
</feature>
<protein>
    <recommendedName>
        <fullName evidence="1">HAT C-terminal dimerisation domain-containing protein</fullName>
    </recommendedName>
</protein>
<dbReference type="GO" id="GO:0046983">
    <property type="term" value="F:protein dimerization activity"/>
    <property type="evidence" value="ECO:0007669"/>
    <property type="project" value="InterPro"/>
</dbReference>
<dbReference type="OrthoDB" id="3241084at2759"/>
<dbReference type="SUPFAM" id="SSF53098">
    <property type="entry name" value="Ribonuclease H-like"/>
    <property type="match status" value="1"/>
</dbReference>
<evidence type="ECO:0000313" key="2">
    <source>
        <dbReference type="EMBL" id="KIM87967.1"/>
    </source>
</evidence>
<feature type="non-terminal residue" evidence="2">
    <location>
        <position position="100"/>
    </location>
</feature>
<evidence type="ECO:0000259" key="1">
    <source>
        <dbReference type="Pfam" id="PF05699"/>
    </source>
</evidence>
<reference evidence="3" key="2">
    <citation type="submission" date="2015-01" db="EMBL/GenBank/DDBJ databases">
        <title>Evolutionary Origins and Diversification of the Mycorrhizal Mutualists.</title>
        <authorList>
            <consortium name="DOE Joint Genome Institute"/>
            <consortium name="Mycorrhizal Genomics Consortium"/>
            <person name="Kohler A."/>
            <person name="Kuo A."/>
            <person name="Nagy L.G."/>
            <person name="Floudas D."/>
            <person name="Copeland A."/>
            <person name="Barry K.W."/>
            <person name="Cichocki N."/>
            <person name="Veneault-Fourrey C."/>
            <person name="LaButti K."/>
            <person name="Lindquist E.A."/>
            <person name="Lipzen A."/>
            <person name="Lundell T."/>
            <person name="Morin E."/>
            <person name="Murat C."/>
            <person name="Riley R."/>
            <person name="Ohm R."/>
            <person name="Sun H."/>
            <person name="Tunlid A."/>
            <person name="Henrissat B."/>
            <person name="Grigoriev I.V."/>
            <person name="Hibbett D.S."/>
            <person name="Martin F."/>
        </authorList>
    </citation>
    <scope>NUCLEOTIDE SEQUENCE [LARGE SCALE GENOMIC DNA]</scope>
    <source>
        <strain evidence="3">F 1598</strain>
    </source>
</reference>
<dbReference type="InterPro" id="IPR012337">
    <property type="entry name" value="RNaseH-like_sf"/>
</dbReference>
<proteinExistence type="predicted"/>
<evidence type="ECO:0000313" key="3">
    <source>
        <dbReference type="Proteomes" id="UP000054166"/>
    </source>
</evidence>
<gene>
    <name evidence="2" type="ORF">PILCRDRAFT_40718</name>
</gene>
<dbReference type="HOGENOM" id="CLU_009123_9_1_1"/>
<dbReference type="Pfam" id="PF05699">
    <property type="entry name" value="Dimer_Tnp_hAT"/>
    <property type="match status" value="1"/>
</dbReference>
<organism evidence="2 3">
    <name type="scientific">Piloderma croceum (strain F 1598)</name>
    <dbReference type="NCBI Taxonomy" id="765440"/>
    <lineage>
        <taxon>Eukaryota</taxon>
        <taxon>Fungi</taxon>
        <taxon>Dikarya</taxon>
        <taxon>Basidiomycota</taxon>
        <taxon>Agaricomycotina</taxon>
        <taxon>Agaricomycetes</taxon>
        <taxon>Agaricomycetidae</taxon>
        <taxon>Atheliales</taxon>
        <taxon>Atheliaceae</taxon>
        <taxon>Piloderma</taxon>
    </lineage>
</organism>
<dbReference type="Proteomes" id="UP000054166">
    <property type="component" value="Unassembled WGS sequence"/>
</dbReference>
<dbReference type="InterPro" id="IPR008906">
    <property type="entry name" value="HATC_C_dom"/>
</dbReference>